<evidence type="ECO:0000256" key="6">
    <source>
        <dbReference type="ARBA" id="ARBA00023171"/>
    </source>
</evidence>
<dbReference type="PROSITE" id="PS51257">
    <property type="entry name" value="PROKAR_LIPOPROTEIN"/>
    <property type="match status" value="1"/>
</dbReference>
<comment type="function">
    <text evidence="11">Catalyzes the reduction of geranylgeranyl diphosphate to phytyl diphosphate, providing phytol for both tocopherol and chlorophyll synthesis.</text>
</comment>
<dbReference type="STRING" id="2880.D7FRX5"/>
<accession>D7FRX5</accession>
<comment type="similarity">
    <text evidence="1">Belongs to the geranylgeranyl reductase family. ChlP subfamily.</text>
</comment>
<evidence type="ECO:0000256" key="1">
    <source>
        <dbReference type="ARBA" id="ARBA00006632"/>
    </source>
</evidence>
<dbReference type="GO" id="GO:0015995">
    <property type="term" value="P:chlorophyll biosynthetic process"/>
    <property type="evidence" value="ECO:0007669"/>
    <property type="project" value="UniProtKB-KW"/>
</dbReference>
<evidence type="ECO:0000256" key="2">
    <source>
        <dbReference type="ARBA" id="ARBA00012380"/>
    </source>
</evidence>
<evidence type="ECO:0000256" key="9">
    <source>
        <dbReference type="ARBA" id="ARBA00033069"/>
    </source>
</evidence>
<evidence type="ECO:0000259" key="14">
    <source>
        <dbReference type="Pfam" id="PF22578"/>
    </source>
</evidence>
<dbReference type="OMA" id="WPAYAWS"/>
<evidence type="ECO:0000256" key="8">
    <source>
        <dbReference type="ARBA" id="ARBA00024015"/>
    </source>
</evidence>
<dbReference type="AlphaFoldDB" id="D7FRX5"/>
<evidence type="ECO:0000256" key="12">
    <source>
        <dbReference type="ARBA" id="ARBA00067953"/>
    </source>
</evidence>
<evidence type="ECO:0000313" key="16">
    <source>
        <dbReference type="Proteomes" id="UP000002630"/>
    </source>
</evidence>
<keyword evidence="3" id="KW-0602">Photosynthesis</keyword>
<protein>
    <recommendedName>
        <fullName evidence="12">Geranylgeranyl diphosphate reductase, chloroplastic</fullName>
        <ecNumber evidence="2">1.3.1.83</ecNumber>
    </recommendedName>
    <alternativeName>
        <fullName evidence="9">Geranylgeranyl reductase</fullName>
    </alternativeName>
</protein>
<dbReference type="EMBL" id="FN649734">
    <property type="protein sequence ID" value="CBJ30916.1"/>
    <property type="molecule type" value="Genomic_DNA"/>
</dbReference>
<keyword evidence="6" id="KW-0149">Chlorophyll biosynthesis</keyword>
<dbReference type="InterPro" id="IPR036188">
    <property type="entry name" value="FAD/NAD-bd_sf"/>
</dbReference>
<keyword evidence="13" id="KW-0732">Signal</keyword>
<feature type="chain" id="PRO_5003095422" description="Geranylgeranyl diphosphate reductase, chloroplastic" evidence="13">
    <location>
        <begin position="23"/>
        <end position="474"/>
    </location>
</feature>
<comment type="pathway">
    <text evidence="7">Porphyrin-containing compound metabolism.</text>
</comment>
<dbReference type="GO" id="GO:0015979">
    <property type="term" value="P:photosynthesis"/>
    <property type="evidence" value="ECO:0007669"/>
    <property type="project" value="UniProtKB-KW"/>
</dbReference>
<dbReference type="eggNOG" id="ENOG502QQWY">
    <property type="taxonomic scope" value="Eukaryota"/>
</dbReference>
<dbReference type="NCBIfam" id="TIGR02028">
    <property type="entry name" value="ChlP"/>
    <property type="match status" value="1"/>
</dbReference>
<dbReference type="InterPro" id="IPR011774">
    <property type="entry name" value="Geranylgeranyl_Rdtase_pln/cyn"/>
</dbReference>
<dbReference type="EMBL" id="FN648402">
    <property type="protein sequence ID" value="CBJ30916.1"/>
    <property type="molecule type" value="Genomic_DNA"/>
</dbReference>
<proteinExistence type="inferred from homology"/>
<dbReference type="SUPFAM" id="SSF51905">
    <property type="entry name" value="FAD/NAD(P)-binding domain"/>
    <property type="match status" value="1"/>
</dbReference>
<evidence type="ECO:0000256" key="4">
    <source>
        <dbReference type="ARBA" id="ARBA00022857"/>
    </source>
</evidence>
<dbReference type="Gene3D" id="3.50.50.60">
    <property type="entry name" value="FAD/NAD(P)-binding domain"/>
    <property type="match status" value="1"/>
</dbReference>
<feature type="domain" description="Digeranylgeranylglycerophospholipid reductase catalytic" evidence="14">
    <location>
        <begin position="241"/>
        <end position="308"/>
    </location>
</feature>
<evidence type="ECO:0000256" key="10">
    <source>
        <dbReference type="ARBA" id="ARBA00047837"/>
    </source>
</evidence>
<evidence type="ECO:0000256" key="5">
    <source>
        <dbReference type="ARBA" id="ARBA00023002"/>
    </source>
</evidence>
<dbReference type="InterPro" id="IPR011777">
    <property type="entry name" value="Geranylgeranyl_Rdtase_fam"/>
</dbReference>
<organism evidence="15 16">
    <name type="scientific">Ectocarpus siliculosus</name>
    <name type="common">Brown alga</name>
    <name type="synonym">Conferva siliculosa</name>
    <dbReference type="NCBI Taxonomy" id="2880"/>
    <lineage>
        <taxon>Eukaryota</taxon>
        <taxon>Sar</taxon>
        <taxon>Stramenopiles</taxon>
        <taxon>Ochrophyta</taxon>
        <taxon>PX clade</taxon>
        <taxon>Phaeophyceae</taxon>
        <taxon>Ectocarpales</taxon>
        <taxon>Ectocarpaceae</taxon>
        <taxon>Ectocarpus</taxon>
    </lineage>
</organism>
<dbReference type="PANTHER" id="PTHR42685:SF4">
    <property type="entry name" value="GERANYLGERANYL DIPHOSPHATE REDUCTASE, CHLOROPLASTIC"/>
    <property type="match status" value="1"/>
</dbReference>
<dbReference type="PANTHER" id="PTHR42685">
    <property type="entry name" value="GERANYLGERANYL DIPHOSPHATE REDUCTASE"/>
    <property type="match status" value="1"/>
</dbReference>
<dbReference type="InterPro" id="IPR050407">
    <property type="entry name" value="Geranylgeranyl_reductase"/>
</dbReference>
<dbReference type="GO" id="GO:0102067">
    <property type="term" value="F:geranylgeranyl diphosphate reductase activity"/>
    <property type="evidence" value="ECO:0007669"/>
    <property type="project" value="UniProtKB-EC"/>
</dbReference>
<evidence type="ECO:0000256" key="3">
    <source>
        <dbReference type="ARBA" id="ARBA00022531"/>
    </source>
</evidence>
<dbReference type="FunFam" id="3.50.50.60:FF:000083">
    <property type="entry name" value="Geranylgeranyl diphosphate reductase"/>
    <property type="match status" value="1"/>
</dbReference>
<dbReference type="GO" id="GO:0045550">
    <property type="term" value="F:geranylgeranyl reductase activity"/>
    <property type="evidence" value="ECO:0007669"/>
    <property type="project" value="InterPro"/>
</dbReference>
<reference evidence="15 16" key="1">
    <citation type="journal article" date="2010" name="Nature">
        <title>The Ectocarpus genome and the independent evolution of multicellularity in brown algae.</title>
        <authorList>
            <person name="Cock J.M."/>
            <person name="Sterck L."/>
            <person name="Rouze P."/>
            <person name="Scornet D."/>
            <person name="Allen A.E."/>
            <person name="Amoutzias G."/>
            <person name="Anthouard V."/>
            <person name="Artiguenave F."/>
            <person name="Aury J.M."/>
            <person name="Badger J.H."/>
            <person name="Beszteri B."/>
            <person name="Billiau K."/>
            <person name="Bonnet E."/>
            <person name="Bothwell J.H."/>
            <person name="Bowler C."/>
            <person name="Boyen C."/>
            <person name="Brownlee C."/>
            <person name="Carrano C.J."/>
            <person name="Charrier B."/>
            <person name="Cho G.Y."/>
            <person name="Coelho S.M."/>
            <person name="Collen J."/>
            <person name="Corre E."/>
            <person name="Da Silva C."/>
            <person name="Delage L."/>
            <person name="Delaroque N."/>
            <person name="Dittami S.M."/>
            <person name="Doulbeau S."/>
            <person name="Elias M."/>
            <person name="Farnham G."/>
            <person name="Gachon C.M."/>
            <person name="Gschloessl B."/>
            <person name="Heesch S."/>
            <person name="Jabbari K."/>
            <person name="Jubin C."/>
            <person name="Kawai H."/>
            <person name="Kimura K."/>
            <person name="Kloareg B."/>
            <person name="Kupper F.C."/>
            <person name="Lang D."/>
            <person name="Le Bail A."/>
            <person name="Leblanc C."/>
            <person name="Lerouge P."/>
            <person name="Lohr M."/>
            <person name="Lopez P.J."/>
            <person name="Martens C."/>
            <person name="Maumus F."/>
            <person name="Michel G."/>
            <person name="Miranda-Saavedra D."/>
            <person name="Morales J."/>
            <person name="Moreau H."/>
            <person name="Motomura T."/>
            <person name="Nagasato C."/>
            <person name="Napoli C.A."/>
            <person name="Nelson D.R."/>
            <person name="Nyvall-Collen P."/>
            <person name="Peters A.F."/>
            <person name="Pommier C."/>
            <person name="Potin P."/>
            <person name="Poulain J."/>
            <person name="Quesneville H."/>
            <person name="Read B."/>
            <person name="Rensing S.A."/>
            <person name="Ritter A."/>
            <person name="Rousvoal S."/>
            <person name="Samanta M."/>
            <person name="Samson G."/>
            <person name="Schroeder D.C."/>
            <person name="Segurens B."/>
            <person name="Strittmatter M."/>
            <person name="Tonon T."/>
            <person name="Tregear J.W."/>
            <person name="Valentin K."/>
            <person name="von Dassow P."/>
            <person name="Yamagishi T."/>
            <person name="Van de Peer Y."/>
            <person name="Wincker P."/>
        </authorList>
    </citation>
    <scope>NUCLEOTIDE SEQUENCE [LARGE SCALE GENOMIC DNA]</scope>
    <source>
        <strain evidence="16">Ec32 / CCAP1310/4</strain>
    </source>
</reference>
<feature type="signal peptide" evidence="13">
    <location>
        <begin position="1"/>
        <end position="22"/>
    </location>
</feature>
<evidence type="ECO:0000256" key="7">
    <source>
        <dbReference type="ARBA" id="ARBA00023444"/>
    </source>
</evidence>
<name>D7FRX5_ECTSI</name>
<dbReference type="OrthoDB" id="655030at2759"/>
<dbReference type="NCBIfam" id="TIGR02023">
    <property type="entry name" value="BchP-ChlP"/>
    <property type="match status" value="1"/>
</dbReference>
<dbReference type="NCBIfam" id="TIGR02032">
    <property type="entry name" value="GG-red-SF"/>
    <property type="match status" value="1"/>
</dbReference>
<dbReference type="EC" id="1.3.1.83" evidence="2"/>
<keyword evidence="5 15" id="KW-0560">Oxidoreductase</keyword>
<dbReference type="PRINTS" id="PR00420">
    <property type="entry name" value="RNGMNOXGNASE"/>
</dbReference>
<dbReference type="InterPro" id="IPR054715">
    <property type="entry name" value="GGR_cat"/>
</dbReference>
<evidence type="ECO:0000256" key="13">
    <source>
        <dbReference type="SAM" id="SignalP"/>
    </source>
</evidence>
<evidence type="ECO:0000256" key="11">
    <source>
        <dbReference type="ARBA" id="ARBA00058147"/>
    </source>
</evidence>
<dbReference type="Proteomes" id="UP000002630">
    <property type="component" value="Linkage Group LG09"/>
</dbReference>
<dbReference type="InParanoid" id="D7FRX5"/>
<keyword evidence="16" id="KW-1185">Reference proteome</keyword>
<gene>
    <name evidence="15" type="primary">GGR</name>
    <name evidence="15" type="ORF">Esi_0223_0020</name>
</gene>
<keyword evidence="4" id="KW-0521">NADP</keyword>
<dbReference type="Pfam" id="PF22578">
    <property type="entry name" value="GGR_cat"/>
    <property type="match status" value="1"/>
</dbReference>
<comment type="catalytic activity">
    <reaction evidence="10">
        <text>phytyl diphosphate + 3 NADP(+) = geranylgeranyl diphosphate + 3 NADPH + 3 H(+)</text>
        <dbReference type="Rhea" id="RHEA:26229"/>
        <dbReference type="ChEBI" id="CHEBI:15378"/>
        <dbReference type="ChEBI" id="CHEBI:57533"/>
        <dbReference type="ChEBI" id="CHEBI:57783"/>
        <dbReference type="ChEBI" id="CHEBI:58349"/>
        <dbReference type="ChEBI" id="CHEBI:75434"/>
        <dbReference type="EC" id="1.3.1.83"/>
    </reaction>
</comment>
<evidence type="ECO:0000313" key="15">
    <source>
        <dbReference type="EMBL" id="CBJ30916.1"/>
    </source>
</evidence>
<comment type="pathway">
    <text evidence="8">Cofactor biosynthesis; tocopherol biosynthesis.</text>
</comment>
<dbReference type="InterPro" id="IPR010253">
    <property type="entry name" value="BchP_ChlP_pln/prok"/>
</dbReference>
<sequence length="474" mass="52015">MAPRRNAATAAAVLAGCAGCSAWVAPAARGFTGQRVAPAAATSSSPSGMKMKYKVAVVGGGPSGSCAAEILADCDDVDVTLFERKMDNAKPCGGAIPLCMIDEFDLPTSIIDRKVRKMKMISPTNREVDIGQTLGDDEYIGMVRREVMDGFMRDRAIEKGAHAINGLVNDIDVPADKDSGKYKIHFARYEKGSRKGVQDSEEFDLIIGSDGANSRVAKAMDAGAYNYAIAFQERIKISEKKMEFYEEMAEMYVGDDVSPDFYGWVFPKYDHVGVGTGTVVNRPKIKDYQDAIRKRAGEKIEGGKIIKIEAHPIPENYRPRRVVGRMALVGDAAGYVTKCSGEGIYFAAKSGRMAAEAVVQCIKQTGKLPTEAQLKKTYLKDYDKLYKPTYLVLDILQKVFYSNNAAREAFVELCESEYVQKVTFDSYLYKKVQGNNPVEDLKLLFGTFGSLMRGQALAPPDVTFSNPVESLKRL</sequence>